<accession>A0A157PBS3</accession>
<dbReference type="EC" id="4.2.1.46" evidence="2"/>
<dbReference type="CDD" id="cd05271">
    <property type="entry name" value="NDUFA9_like_SDR_a"/>
    <property type="match status" value="1"/>
</dbReference>
<dbReference type="AlphaFoldDB" id="A0A157PBS3"/>
<dbReference type="PANTHER" id="PTHR12126:SF11">
    <property type="entry name" value="NADH DEHYDROGENASE [UBIQUINONE] 1 ALPHA SUBCOMPLEX SUBUNIT 9, MITOCHONDRIAL"/>
    <property type="match status" value="1"/>
</dbReference>
<sequence>MRILVIGGTGFIGRHLAARLSADGHQLLVPTRRYANGRDLQVLPAVTLIQADVHDDAELDRLMVQCGAVINLVGVLHGGQGKPYGDGFSRAHVQLPRRVAQACRRNGVGRLLHMSALGADAQGPSMYARSKGDGEHAVKAELQGWEGGWTIFRPSIVFGPDDNFTNLFARLARWFPVLPMAGAGARIQPVYVSDVASAMANALRRSETWGQAYELCGPQVHTLGDVVRLCAIWSGHRRPVVDVPMGLGKIQAGFFEMLPGTPLMSRDNLDSLTVDNVCPQGMSPDLGVVPTPLEAVAPGYLKRGGQPAQTGLP</sequence>
<dbReference type="InterPro" id="IPR036291">
    <property type="entry name" value="NAD(P)-bd_dom_sf"/>
</dbReference>
<dbReference type="EC" id="1.6.99.3" evidence="2"/>
<dbReference type="GO" id="GO:0008460">
    <property type="term" value="F:dTDP-glucose 4,6-dehydratase activity"/>
    <property type="evidence" value="ECO:0007669"/>
    <property type="project" value="UniProtKB-EC"/>
</dbReference>
<proteinExistence type="predicted"/>
<dbReference type="Proteomes" id="UP000077037">
    <property type="component" value="Unassembled WGS sequence"/>
</dbReference>
<dbReference type="InterPro" id="IPR051207">
    <property type="entry name" value="ComplexI_NDUFA9_subunit"/>
</dbReference>
<keyword evidence="2" id="KW-0456">Lyase</keyword>
<evidence type="ECO:0000313" key="3">
    <source>
        <dbReference type="Proteomes" id="UP000077037"/>
    </source>
</evidence>
<dbReference type="GO" id="GO:0044877">
    <property type="term" value="F:protein-containing complex binding"/>
    <property type="evidence" value="ECO:0007669"/>
    <property type="project" value="TreeGrafter"/>
</dbReference>
<dbReference type="OrthoDB" id="5292533at2"/>
<name>A0A157PBS3_9BORD</name>
<dbReference type="Pfam" id="PF01370">
    <property type="entry name" value="Epimerase"/>
    <property type="match status" value="1"/>
</dbReference>
<dbReference type="Gene3D" id="3.40.50.720">
    <property type="entry name" value="NAD(P)-binding Rossmann-like Domain"/>
    <property type="match status" value="1"/>
</dbReference>
<evidence type="ECO:0000259" key="1">
    <source>
        <dbReference type="Pfam" id="PF01370"/>
    </source>
</evidence>
<evidence type="ECO:0000313" key="2">
    <source>
        <dbReference type="EMBL" id="SAI30911.1"/>
    </source>
</evidence>
<dbReference type="GO" id="GO:0016491">
    <property type="term" value="F:oxidoreductase activity"/>
    <property type="evidence" value="ECO:0007669"/>
    <property type="project" value="UniProtKB-KW"/>
</dbReference>
<dbReference type="InterPro" id="IPR001509">
    <property type="entry name" value="Epimerase_deHydtase"/>
</dbReference>
<gene>
    <name evidence="2" type="primary">rmlB</name>
    <name evidence="2" type="ORF">SAMEA1982600_02469</name>
</gene>
<dbReference type="RefSeq" id="WP_066412443.1">
    <property type="nucleotide sequence ID" value="NZ_FKBS01000014.1"/>
</dbReference>
<dbReference type="PANTHER" id="PTHR12126">
    <property type="entry name" value="NADH-UBIQUINONE OXIDOREDUCTASE 39 KDA SUBUNIT-RELATED"/>
    <property type="match status" value="1"/>
</dbReference>
<dbReference type="SUPFAM" id="SSF51735">
    <property type="entry name" value="NAD(P)-binding Rossmann-fold domains"/>
    <property type="match status" value="1"/>
</dbReference>
<organism evidence="2 3">
    <name type="scientific">Bordetella ansorpii</name>
    <dbReference type="NCBI Taxonomy" id="288768"/>
    <lineage>
        <taxon>Bacteria</taxon>
        <taxon>Pseudomonadati</taxon>
        <taxon>Pseudomonadota</taxon>
        <taxon>Betaproteobacteria</taxon>
        <taxon>Burkholderiales</taxon>
        <taxon>Alcaligenaceae</taxon>
        <taxon>Bordetella</taxon>
    </lineage>
</organism>
<reference evidence="2 3" key="1">
    <citation type="submission" date="2016-03" db="EMBL/GenBank/DDBJ databases">
        <authorList>
            <consortium name="Pathogen Informatics"/>
        </authorList>
    </citation>
    <scope>NUCLEOTIDE SEQUENCE [LARGE SCALE GENOMIC DNA]</scope>
    <source>
        <strain evidence="2 3">NCTC13364</strain>
    </source>
</reference>
<keyword evidence="2" id="KW-0560">Oxidoreductase</keyword>
<feature type="domain" description="NAD-dependent epimerase/dehydratase" evidence="1">
    <location>
        <begin position="3"/>
        <end position="208"/>
    </location>
</feature>
<protein>
    <submittedName>
        <fullName evidence="2">NADH dehydrogenase</fullName>
        <ecNumber evidence="2">1.6.99.3</ecNumber>
        <ecNumber evidence="2">4.2.1.46</ecNumber>
    </submittedName>
</protein>
<dbReference type="EMBL" id="FKBS01000014">
    <property type="protein sequence ID" value="SAI30911.1"/>
    <property type="molecule type" value="Genomic_DNA"/>
</dbReference>